<dbReference type="AlphaFoldDB" id="A0A450Z7W2"/>
<proteinExistence type="predicted"/>
<dbReference type="Pfam" id="PF01548">
    <property type="entry name" value="DEDD_Tnp_IS110"/>
    <property type="match status" value="1"/>
</dbReference>
<protein>
    <submittedName>
        <fullName evidence="3">Transposase</fullName>
    </submittedName>
</protein>
<dbReference type="GO" id="GO:0003677">
    <property type="term" value="F:DNA binding"/>
    <property type="evidence" value="ECO:0007669"/>
    <property type="project" value="InterPro"/>
</dbReference>
<dbReference type="InterPro" id="IPR047650">
    <property type="entry name" value="Transpos_IS110"/>
</dbReference>
<evidence type="ECO:0000259" key="1">
    <source>
        <dbReference type="Pfam" id="PF01548"/>
    </source>
</evidence>
<sequence length="406" mass="45686">MELEPIYRCVAALDVHQAKLTVCVLYEDEAGQTQMELREFGGFKRDRKAMAEWVASFRPQQVVMESTGIYWQSPYAALEKQGIYALVVNARHVKQVPGRKTDLADAQWLAILARSGLLRGSFVPPRDLRTLRLISRQMQKLTGILSGEKNRMHKVLTDAGIRLAVVVSDIHGKSAREMIKGLLRGETPEQVLQYASKRLKATEEELLDALAGELTADHIFVISEILDHIEDLERRIAVFSRQLLTKLEPYKPMLQAMQTIPGIDRMGAAMLLVEVGGDMTAFGTAEKLASWAGVCPGNHESAGKRVAGKKRKGNPYVRRILCEAANAASRTRCALQEKFKSLLVRRGRKRAIFALAHKMLKIIFVLLSRGDYYRDATTNYEKLTVERNAPRWMKMLVKYGYITATA</sequence>
<name>A0A450Z7W2_9GAMM</name>
<reference evidence="3" key="1">
    <citation type="submission" date="2019-02" db="EMBL/GenBank/DDBJ databases">
        <authorList>
            <person name="Gruber-Vodicka R. H."/>
            <person name="Seah K. B. B."/>
        </authorList>
    </citation>
    <scope>NUCLEOTIDE SEQUENCE</scope>
    <source>
        <strain evidence="3">BECK_S1320</strain>
    </source>
</reference>
<dbReference type="NCBIfam" id="NF033542">
    <property type="entry name" value="transpos_IS110"/>
    <property type="match status" value="1"/>
</dbReference>
<accession>A0A450Z7W2</accession>
<dbReference type="Pfam" id="PF02371">
    <property type="entry name" value="Transposase_20"/>
    <property type="match status" value="1"/>
</dbReference>
<organism evidence="3">
    <name type="scientific">Candidatus Kentrum sp. SD</name>
    <dbReference type="NCBI Taxonomy" id="2126332"/>
    <lineage>
        <taxon>Bacteria</taxon>
        <taxon>Pseudomonadati</taxon>
        <taxon>Pseudomonadota</taxon>
        <taxon>Gammaproteobacteria</taxon>
        <taxon>Candidatus Kentrum</taxon>
    </lineage>
</organism>
<feature type="domain" description="Transposase IS110-like N-terminal" evidence="1">
    <location>
        <begin position="12"/>
        <end position="158"/>
    </location>
</feature>
<gene>
    <name evidence="3" type="ORF">BECKSD772E_GA0070983_12353</name>
</gene>
<dbReference type="GO" id="GO:0004803">
    <property type="term" value="F:transposase activity"/>
    <property type="evidence" value="ECO:0007669"/>
    <property type="project" value="InterPro"/>
</dbReference>
<dbReference type="EMBL" id="CAADFU010000235">
    <property type="protein sequence ID" value="VFK49768.1"/>
    <property type="molecule type" value="Genomic_DNA"/>
</dbReference>
<evidence type="ECO:0000313" key="3">
    <source>
        <dbReference type="EMBL" id="VFK49768.1"/>
    </source>
</evidence>
<dbReference type="InterPro" id="IPR003346">
    <property type="entry name" value="Transposase_20"/>
</dbReference>
<evidence type="ECO:0000259" key="2">
    <source>
        <dbReference type="Pfam" id="PF02371"/>
    </source>
</evidence>
<dbReference type="PANTHER" id="PTHR33055:SF15">
    <property type="entry name" value="TRANSPOSASE-RELATED"/>
    <property type="match status" value="1"/>
</dbReference>
<feature type="domain" description="Transposase IS116/IS110/IS902 C-terminal" evidence="2">
    <location>
        <begin position="256"/>
        <end position="335"/>
    </location>
</feature>
<dbReference type="InterPro" id="IPR002525">
    <property type="entry name" value="Transp_IS110-like_N"/>
</dbReference>
<dbReference type="GO" id="GO:0006313">
    <property type="term" value="P:DNA transposition"/>
    <property type="evidence" value="ECO:0007669"/>
    <property type="project" value="InterPro"/>
</dbReference>
<dbReference type="PANTHER" id="PTHR33055">
    <property type="entry name" value="TRANSPOSASE FOR INSERTION SEQUENCE ELEMENT IS1111A"/>
    <property type="match status" value="1"/>
</dbReference>